<feature type="compositionally biased region" description="Polar residues" evidence="1">
    <location>
        <begin position="8"/>
        <end position="22"/>
    </location>
</feature>
<sequence>MRSFGRTRATTGPRSRTWSCGSVGTGGVHAEHWHRRLLRRHLAPHIQLRAVHARRSVLADCTDPVLAVLPEQQGPDTGQAGPGPAHARAQPGHHVRRRRARALQARDRLRGRLHRRGALGGVRVRDVRNAAQLRAGLLR</sequence>
<proteinExistence type="predicted"/>
<evidence type="ECO:0000256" key="1">
    <source>
        <dbReference type="SAM" id="MobiDB-lite"/>
    </source>
</evidence>
<name>A0A4D5RVI6_IXOSC</name>
<feature type="region of interest" description="Disordered" evidence="1">
    <location>
        <begin position="1"/>
        <end position="24"/>
    </location>
</feature>
<reference evidence="2" key="1">
    <citation type="submission" date="2019-04" db="EMBL/GenBank/DDBJ databases">
        <title>An insight into the mialome of Ixodes scapularis.</title>
        <authorList>
            <person name="Ribeiro J.M."/>
            <person name="Mather T.N."/>
            <person name="Karim S."/>
        </authorList>
    </citation>
    <scope>NUCLEOTIDE SEQUENCE</scope>
</reference>
<dbReference type="AlphaFoldDB" id="A0A4D5RVI6"/>
<feature type="region of interest" description="Disordered" evidence="1">
    <location>
        <begin position="69"/>
        <end position="98"/>
    </location>
</feature>
<dbReference type="EMBL" id="GHJT01007282">
    <property type="protein sequence ID" value="MOY41253.1"/>
    <property type="molecule type" value="Transcribed_RNA"/>
</dbReference>
<accession>A0A4D5RVI6</accession>
<protein>
    <submittedName>
        <fullName evidence="2">Uncharacterized protein</fullName>
    </submittedName>
</protein>
<organism evidence="2">
    <name type="scientific">Ixodes scapularis</name>
    <name type="common">Black-legged tick</name>
    <name type="synonym">Deer tick</name>
    <dbReference type="NCBI Taxonomy" id="6945"/>
    <lineage>
        <taxon>Eukaryota</taxon>
        <taxon>Metazoa</taxon>
        <taxon>Ecdysozoa</taxon>
        <taxon>Arthropoda</taxon>
        <taxon>Chelicerata</taxon>
        <taxon>Arachnida</taxon>
        <taxon>Acari</taxon>
        <taxon>Parasitiformes</taxon>
        <taxon>Ixodida</taxon>
        <taxon>Ixodoidea</taxon>
        <taxon>Ixodidae</taxon>
        <taxon>Ixodinae</taxon>
        <taxon>Ixodes</taxon>
    </lineage>
</organism>
<evidence type="ECO:0000313" key="2">
    <source>
        <dbReference type="EMBL" id="MOY41253.1"/>
    </source>
</evidence>